<accession>A0A433B936</accession>
<dbReference type="Pfam" id="PF13181">
    <property type="entry name" value="TPR_8"/>
    <property type="match status" value="1"/>
</dbReference>
<evidence type="ECO:0000256" key="1">
    <source>
        <dbReference type="ARBA" id="ARBA00022737"/>
    </source>
</evidence>
<comment type="caution">
    <text evidence="5">The sequence shown here is derived from an EMBL/GenBank/DDBJ whole genome shotgun (WGS) entry which is preliminary data.</text>
</comment>
<dbReference type="InterPro" id="IPR019734">
    <property type="entry name" value="TPR_rpt"/>
</dbReference>
<dbReference type="InterPro" id="IPR044244">
    <property type="entry name" value="TTC27/Emw1"/>
</dbReference>
<dbReference type="OrthoDB" id="1936594at2759"/>
<feature type="repeat" description="TPR" evidence="3">
    <location>
        <begin position="570"/>
        <end position="603"/>
    </location>
</feature>
<dbReference type="PANTHER" id="PTHR16193:SF0">
    <property type="entry name" value="TETRATRICOPEPTIDE REPEAT PROTEIN 27"/>
    <property type="match status" value="1"/>
</dbReference>
<dbReference type="PROSITE" id="PS50005">
    <property type="entry name" value="TPR"/>
    <property type="match status" value="3"/>
</dbReference>
<dbReference type="PANTHER" id="PTHR16193">
    <property type="entry name" value="TETRATRICOPEPTIDE REPEAT PROTEIN 27"/>
    <property type="match status" value="1"/>
</dbReference>
<dbReference type="Gene3D" id="1.25.40.10">
    <property type="entry name" value="Tetratricopeptide repeat domain"/>
    <property type="match status" value="1"/>
</dbReference>
<organism evidence="5 6">
    <name type="scientific">Jimgerdemannia flammicorona</name>
    <dbReference type="NCBI Taxonomy" id="994334"/>
    <lineage>
        <taxon>Eukaryota</taxon>
        <taxon>Fungi</taxon>
        <taxon>Fungi incertae sedis</taxon>
        <taxon>Mucoromycota</taxon>
        <taxon>Mucoromycotina</taxon>
        <taxon>Endogonomycetes</taxon>
        <taxon>Endogonales</taxon>
        <taxon>Endogonaceae</taxon>
        <taxon>Jimgerdemannia</taxon>
    </lineage>
</organism>
<sequence>MVPIVNRTEWSILLGKPINSSRTLGSSGELSAHLVNGKYKLILTSEAAKTVFGTNWPAADPTIVSLVSDLDISSYVGRRVAEYLDPTSVGHDIFAIRQLEVLVLGAACLNSFVQTGWTGPALNIEPHDLLPEIVRPQNEKLAKKALGLLSTDGEDVYHLAPRLLYLQYALVLLNGNPNKNFPDLKTARWWAYRALFLQQRILDNGAASLHDAILDHLKAIEEVLSTLPADTDASDIYVRYQLEYGLVHHWYHQDKDAFTHFKLSQEKSGLTWSLTGVMGRRTKFQTFDVSQLTLLAESKRSEDENPQDNHENGVKPENLPLNDDTLLEKIAFTDKQTNTDPANQSNLRIIDQALLLAFCLNVKNTNPDHGITTEQMVPYVTRVLENPNNWMVYTMALLLRSRLEAHRSRTVERAVLQLQALVDQIPTEDSTTQERLAYFYEILLPSKWELERELADKFVSLGVLRSALEIYLRLEVWEDVVSCYRMLDQPDKAKKLVLEQLSLNPNSPKLHCILGDVEVDPKHWQHAWEISNHRFARAMRSLGGYYYKNQEYRLSMECYENAVRINPLFDNSWYVMGCAAMQIEEWETASRAFLRVVNLDNDNAEAWNNLASIMIKQGKKVDALQALKQAVRLKHDNWQIWQNYLYCAIDVGEFAEAIRAMCRIVDLRWEKVKEGCVDVEILNLIVSGVTRDLKDAQDRSVARLARQVQSLLEETITSRITGSSEIWRSCATFYMWQGEYVKALDSQVKAYRCVVHNPKLETDRKVFDEVAKEALETVEMYQNVGEKTVKKEGEDGVEQLVCKDWRYQSRSLLKTLLGRTKSTWEDTETYEKLQQTLKELRG</sequence>
<dbReference type="SUPFAM" id="SSF48452">
    <property type="entry name" value="TPR-like"/>
    <property type="match status" value="1"/>
</dbReference>
<feature type="region of interest" description="Disordered" evidence="4">
    <location>
        <begin position="297"/>
        <end position="321"/>
    </location>
</feature>
<dbReference type="SMART" id="SM00028">
    <property type="entry name" value="TPR"/>
    <property type="match status" value="5"/>
</dbReference>
<evidence type="ECO:0000256" key="3">
    <source>
        <dbReference type="PROSITE-ProRule" id="PRU00339"/>
    </source>
</evidence>
<evidence type="ECO:0008006" key="7">
    <source>
        <dbReference type="Google" id="ProtNLM"/>
    </source>
</evidence>
<feature type="repeat" description="TPR" evidence="3">
    <location>
        <begin position="604"/>
        <end position="637"/>
    </location>
</feature>
<dbReference type="AlphaFoldDB" id="A0A433B936"/>
<protein>
    <recommendedName>
        <fullName evidence="7">TPR-like protein</fullName>
    </recommendedName>
</protein>
<gene>
    <name evidence="5" type="ORF">BC936DRAFT_139842</name>
</gene>
<feature type="repeat" description="TPR" evidence="3">
    <location>
        <begin position="536"/>
        <end position="569"/>
    </location>
</feature>
<name>A0A433B936_9FUNG</name>
<dbReference type="InterPro" id="IPR011990">
    <property type="entry name" value="TPR-like_helical_dom_sf"/>
</dbReference>
<dbReference type="EMBL" id="RBNI01015924">
    <property type="protein sequence ID" value="RUP12086.1"/>
    <property type="molecule type" value="Genomic_DNA"/>
</dbReference>
<feature type="compositionally biased region" description="Basic and acidic residues" evidence="4">
    <location>
        <begin position="297"/>
        <end position="314"/>
    </location>
</feature>
<keyword evidence="2 3" id="KW-0802">TPR repeat</keyword>
<keyword evidence="1" id="KW-0677">Repeat</keyword>
<evidence type="ECO:0000313" key="6">
    <source>
        <dbReference type="Proteomes" id="UP000268093"/>
    </source>
</evidence>
<dbReference type="Proteomes" id="UP000268093">
    <property type="component" value="Unassembled WGS sequence"/>
</dbReference>
<proteinExistence type="predicted"/>
<reference evidence="5 6" key="1">
    <citation type="journal article" date="2018" name="New Phytol.">
        <title>Phylogenomics of Endogonaceae and evolution of mycorrhizas within Mucoromycota.</title>
        <authorList>
            <person name="Chang Y."/>
            <person name="Desiro A."/>
            <person name="Na H."/>
            <person name="Sandor L."/>
            <person name="Lipzen A."/>
            <person name="Clum A."/>
            <person name="Barry K."/>
            <person name="Grigoriev I.V."/>
            <person name="Martin F.M."/>
            <person name="Stajich J.E."/>
            <person name="Smith M.E."/>
            <person name="Bonito G."/>
            <person name="Spatafora J.W."/>
        </authorList>
    </citation>
    <scope>NUCLEOTIDE SEQUENCE [LARGE SCALE GENOMIC DNA]</scope>
    <source>
        <strain evidence="5 6">GMNB39</strain>
    </source>
</reference>
<evidence type="ECO:0000313" key="5">
    <source>
        <dbReference type="EMBL" id="RUP12086.1"/>
    </source>
</evidence>
<evidence type="ECO:0000256" key="4">
    <source>
        <dbReference type="SAM" id="MobiDB-lite"/>
    </source>
</evidence>
<keyword evidence="6" id="KW-1185">Reference proteome</keyword>
<evidence type="ECO:0000256" key="2">
    <source>
        <dbReference type="ARBA" id="ARBA00022803"/>
    </source>
</evidence>